<dbReference type="Gene3D" id="2.60.40.150">
    <property type="entry name" value="C2 domain"/>
    <property type="match status" value="1"/>
</dbReference>
<organism evidence="3 4">
    <name type="scientific">[Myrmecia] bisecta</name>
    <dbReference type="NCBI Taxonomy" id="41462"/>
    <lineage>
        <taxon>Eukaryota</taxon>
        <taxon>Viridiplantae</taxon>
        <taxon>Chlorophyta</taxon>
        <taxon>core chlorophytes</taxon>
        <taxon>Trebouxiophyceae</taxon>
        <taxon>Trebouxiales</taxon>
        <taxon>Trebouxiaceae</taxon>
        <taxon>Myrmecia</taxon>
    </lineage>
</organism>
<reference evidence="3 4" key="1">
    <citation type="journal article" date="2024" name="Nat. Commun.">
        <title>Phylogenomics reveals the evolutionary origins of lichenization in chlorophyte algae.</title>
        <authorList>
            <person name="Puginier C."/>
            <person name="Libourel C."/>
            <person name="Otte J."/>
            <person name="Skaloud P."/>
            <person name="Haon M."/>
            <person name="Grisel S."/>
            <person name="Petersen M."/>
            <person name="Berrin J.G."/>
            <person name="Delaux P.M."/>
            <person name="Dal Grande F."/>
            <person name="Keller J."/>
        </authorList>
    </citation>
    <scope>NUCLEOTIDE SEQUENCE [LARGE SCALE GENOMIC DNA]</scope>
    <source>
        <strain evidence="3 4">SAG 2043</strain>
    </source>
</reference>
<evidence type="ECO:0000256" key="1">
    <source>
        <dbReference type="SAM" id="MobiDB-lite"/>
    </source>
</evidence>
<gene>
    <name evidence="3" type="ORF">WJX72_001153</name>
</gene>
<dbReference type="PROSITE" id="PS50004">
    <property type="entry name" value="C2"/>
    <property type="match status" value="1"/>
</dbReference>
<proteinExistence type="predicted"/>
<evidence type="ECO:0000259" key="2">
    <source>
        <dbReference type="PROSITE" id="PS50004"/>
    </source>
</evidence>
<feature type="compositionally biased region" description="Polar residues" evidence="1">
    <location>
        <begin position="277"/>
        <end position="289"/>
    </location>
</feature>
<keyword evidence="4" id="KW-1185">Reference proteome</keyword>
<dbReference type="InterPro" id="IPR035892">
    <property type="entry name" value="C2_domain_sf"/>
</dbReference>
<feature type="region of interest" description="Disordered" evidence="1">
    <location>
        <begin position="276"/>
        <end position="305"/>
    </location>
</feature>
<name>A0AAW1QPP9_9CHLO</name>
<accession>A0AAW1QPP9</accession>
<dbReference type="InterPro" id="IPR000008">
    <property type="entry name" value="C2_dom"/>
</dbReference>
<dbReference type="AlphaFoldDB" id="A0AAW1QPP9"/>
<feature type="domain" description="C2" evidence="2">
    <location>
        <begin position="107"/>
        <end position="251"/>
    </location>
</feature>
<dbReference type="EMBL" id="JALJOR010000002">
    <property type="protein sequence ID" value="KAK9823220.1"/>
    <property type="molecule type" value="Genomic_DNA"/>
</dbReference>
<dbReference type="SUPFAM" id="SSF53756">
    <property type="entry name" value="UDP-Glycosyltransferase/glycogen phosphorylase"/>
    <property type="match status" value="1"/>
</dbReference>
<dbReference type="SUPFAM" id="SSF49562">
    <property type="entry name" value="C2 domain (Calcium/lipid-binding domain, CaLB)"/>
    <property type="match status" value="1"/>
</dbReference>
<sequence>MADTYRLQQKAFQDYLAANGAPDLLIAEAFLTSFIDTANNLNINCAIFYPFPLGAFGGFADVPSAPEAIFGEHFGAHTTFSARLRKALMTPYIILKTIAPTNQLNSIRQELGFAQYMDPLTNWQGRLVLILVGIRQEHWDRLGITGEKSLGADVTIKPWVDQGMVLAHPAVRSPAVKFQMGQHTVSTRVSKSAGTDTIFDDVLELPCPDPGVIALTITVYNHHRLRPHSLIGTATLPLAQVMAEDGNVRVLLHDKQGVTAGELCFKVQTAGRRLTHSDQVSSTTVQASATGAAPSGGITPASPTKIPVRVAPQPAITKPMAGWSPPLGYNMPALSTAGTTKQPIPMAGYSPPGGYNTVLMPVAGYTPAAGYTTAVNTASSVKPHNLFHISHGADKDQKVAGHEASSNRGGGNMLSMLAANITGRNPYTPLGSGADELELAPIGRVAAV</sequence>
<dbReference type="Pfam" id="PF00168">
    <property type="entry name" value="C2"/>
    <property type="match status" value="1"/>
</dbReference>
<dbReference type="Proteomes" id="UP001489004">
    <property type="component" value="Unassembled WGS sequence"/>
</dbReference>
<evidence type="ECO:0000313" key="4">
    <source>
        <dbReference type="Proteomes" id="UP001489004"/>
    </source>
</evidence>
<protein>
    <recommendedName>
        <fullName evidence="2">C2 domain-containing protein</fullName>
    </recommendedName>
</protein>
<evidence type="ECO:0000313" key="3">
    <source>
        <dbReference type="EMBL" id="KAK9823220.1"/>
    </source>
</evidence>
<comment type="caution">
    <text evidence="3">The sequence shown here is derived from an EMBL/GenBank/DDBJ whole genome shotgun (WGS) entry which is preliminary data.</text>
</comment>